<gene>
    <name evidence="7" type="ORF">M8C21_004396</name>
</gene>
<evidence type="ECO:0000256" key="4">
    <source>
        <dbReference type="SAM" id="Phobius"/>
    </source>
</evidence>
<dbReference type="Gene3D" id="3.30.200.20">
    <property type="entry name" value="Phosphorylase Kinase, domain 1"/>
    <property type="match status" value="1"/>
</dbReference>
<dbReference type="PANTHER" id="PTHR46008">
    <property type="entry name" value="LEAF RUST 10 DISEASE-RESISTANCE LOCUS RECEPTOR-LIKE PROTEIN KINASE-LIKE 1.4"/>
    <property type="match status" value="1"/>
</dbReference>
<evidence type="ECO:0000256" key="1">
    <source>
        <dbReference type="ARBA" id="ARBA00022741"/>
    </source>
</evidence>
<name>A0AAD5CDM7_AMBAR</name>
<evidence type="ECO:0000259" key="6">
    <source>
        <dbReference type="PROSITE" id="PS50011"/>
    </source>
</evidence>
<dbReference type="InterPro" id="IPR011009">
    <property type="entry name" value="Kinase-like_dom_sf"/>
</dbReference>
<dbReference type="InterPro" id="IPR017441">
    <property type="entry name" value="Protein_kinase_ATP_BS"/>
</dbReference>
<feature type="binding site" evidence="3">
    <location>
        <position position="510"/>
    </location>
    <ligand>
        <name>ATP</name>
        <dbReference type="ChEBI" id="CHEBI:30616"/>
    </ligand>
</feature>
<dbReference type="InterPro" id="IPR001245">
    <property type="entry name" value="Ser-Thr/Tyr_kinase_cat_dom"/>
</dbReference>
<dbReference type="Gene3D" id="1.10.510.10">
    <property type="entry name" value="Transferase(Phosphotransferase) domain 1"/>
    <property type="match status" value="1"/>
</dbReference>
<sequence length="599" mass="67628">MILIITFVSIFLSCPTFLCSAKYVYTSKPICLESFSCPDFGPFKFPFYNTTDTRCGLIKVNCTPGNESIQFGGHSYEIMNKYFGGPSVSIQNATLKTLIDTNSCEALVNNFTSPTPQLFSISITPLMTLFKCPKHHNHSTELDAYFDQPNYNSYNKCKHHNFYYKHPISTTSVPSDLPNSCEVIQLPGRVQVVNGEVPDYTDIFSLLTSQFYISFWSPSCNECRKKGDCPNHDNFWCSEAKKDKKLILKLALAGSAFILVLFTAMFITSRRYKKNPFLYFLSKEESPNSEDRSFFFGVVVFSYTELEDATKIFDPSHELGDGGFGTVYYGKLQDGREVAVKRLYDHNYKRLQHFVNEDFLPSPVSVTGEWQSNNSASTTLSSNGDCISVGQQASVGSGKLCVVGVGRSGQGKPIIKLILVLARSFIILMLSSVIFIIWDRNKRNPFSYVSSKNKSPNLEEESLFCGVSVFSYSELQDATKTFIPSNELGDGGFGAVYYGKLLDMREVAVKRLYEHNYKRIQQFMNEIEILTRLRHPNLVVLYGCTSWQSHELLLVYEYISNGTLVDHLHGEHANPSLLTWPVHMKIAIETQRTSVPSCL</sequence>
<proteinExistence type="predicted"/>
<dbReference type="GO" id="GO:0004672">
    <property type="term" value="F:protein kinase activity"/>
    <property type="evidence" value="ECO:0007669"/>
    <property type="project" value="InterPro"/>
</dbReference>
<keyword evidence="4" id="KW-0472">Membrane</keyword>
<dbReference type="GO" id="GO:0005524">
    <property type="term" value="F:ATP binding"/>
    <property type="evidence" value="ECO:0007669"/>
    <property type="project" value="UniProtKB-UniRule"/>
</dbReference>
<keyword evidence="5" id="KW-0732">Signal</keyword>
<dbReference type="Proteomes" id="UP001206925">
    <property type="component" value="Unassembled WGS sequence"/>
</dbReference>
<dbReference type="Pfam" id="PF07714">
    <property type="entry name" value="PK_Tyr_Ser-Thr"/>
    <property type="match status" value="1"/>
</dbReference>
<evidence type="ECO:0000313" key="8">
    <source>
        <dbReference type="Proteomes" id="UP001206925"/>
    </source>
</evidence>
<dbReference type="InterPro" id="IPR000719">
    <property type="entry name" value="Prot_kinase_dom"/>
</dbReference>
<keyword evidence="1 3" id="KW-0547">Nucleotide-binding</keyword>
<dbReference type="PANTHER" id="PTHR46008:SF25">
    <property type="entry name" value="PROTEIN KINASE DOMAIN-CONTAINING PROTEIN"/>
    <property type="match status" value="1"/>
</dbReference>
<organism evidence="7 8">
    <name type="scientific">Ambrosia artemisiifolia</name>
    <name type="common">Common ragweed</name>
    <dbReference type="NCBI Taxonomy" id="4212"/>
    <lineage>
        <taxon>Eukaryota</taxon>
        <taxon>Viridiplantae</taxon>
        <taxon>Streptophyta</taxon>
        <taxon>Embryophyta</taxon>
        <taxon>Tracheophyta</taxon>
        <taxon>Spermatophyta</taxon>
        <taxon>Magnoliopsida</taxon>
        <taxon>eudicotyledons</taxon>
        <taxon>Gunneridae</taxon>
        <taxon>Pentapetalae</taxon>
        <taxon>asterids</taxon>
        <taxon>campanulids</taxon>
        <taxon>Asterales</taxon>
        <taxon>Asteraceae</taxon>
        <taxon>Asteroideae</taxon>
        <taxon>Heliantheae alliance</taxon>
        <taxon>Heliantheae</taxon>
        <taxon>Ambrosia</taxon>
    </lineage>
</organism>
<dbReference type="AlphaFoldDB" id="A0AAD5CDM7"/>
<evidence type="ECO:0000313" key="7">
    <source>
        <dbReference type="EMBL" id="KAI7739981.1"/>
    </source>
</evidence>
<evidence type="ECO:0000256" key="5">
    <source>
        <dbReference type="SAM" id="SignalP"/>
    </source>
</evidence>
<feature type="signal peptide" evidence="5">
    <location>
        <begin position="1"/>
        <end position="21"/>
    </location>
</feature>
<keyword evidence="8" id="KW-1185">Reference proteome</keyword>
<accession>A0AAD5CDM7</accession>
<dbReference type="PROSITE" id="PS00107">
    <property type="entry name" value="PROTEIN_KINASE_ATP"/>
    <property type="match status" value="1"/>
</dbReference>
<dbReference type="SUPFAM" id="SSF56112">
    <property type="entry name" value="Protein kinase-like (PK-like)"/>
    <property type="match status" value="2"/>
</dbReference>
<keyword evidence="4" id="KW-0812">Transmembrane</keyword>
<dbReference type="EMBL" id="JAMZMK010008534">
    <property type="protein sequence ID" value="KAI7739981.1"/>
    <property type="molecule type" value="Genomic_DNA"/>
</dbReference>
<feature type="transmembrane region" description="Helical" evidence="4">
    <location>
        <begin position="417"/>
        <end position="438"/>
    </location>
</feature>
<evidence type="ECO:0000256" key="2">
    <source>
        <dbReference type="ARBA" id="ARBA00022840"/>
    </source>
</evidence>
<keyword evidence="2 3" id="KW-0067">ATP-binding</keyword>
<feature type="transmembrane region" description="Helical" evidence="4">
    <location>
        <begin position="246"/>
        <end position="267"/>
    </location>
</feature>
<feature type="chain" id="PRO_5042215601" description="Protein kinase domain-containing protein" evidence="5">
    <location>
        <begin position="22"/>
        <end position="599"/>
    </location>
</feature>
<feature type="domain" description="Protein kinase" evidence="6">
    <location>
        <begin position="482"/>
        <end position="599"/>
    </location>
</feature>
<protein>
    <recommendedName>
        <fullName evidence="6">Protein kinase domain-containing protein</fullName>
    </recommendedName>
</protein>
<comment type="caution">
    <text evidence="7">The sequence shown here is derived from an EMBL/GenBank/DDBJ whole genome shotgun (WGS) entry which is preliminary data.</text>
</comment>
<evidence type="ECO:0000256" key="3">
    <source>
        <dbReference type="PROSITE-ProRule" id="PRU10141"/>
    </source>
</evidence>
<keyword evidence="4" id="KW-1133">Transmembrane helix</keyword>
<dbReference type="PROSITE" id="PS50011">
    <property type="entry name" value="PROTEIN_KINASE_DOM"/>
    <property type="match status" value="1"/>
</dbReference>
<reference evidence="7" key="1">
    <citation type="submission" date="2022-06" db="EMBL/GenBank/DDBJ databases">
        <title>Uncovering the hologenomic basis of an extraordinary plant invasion.</title>
        <authorList>
            <person name="Bieker V.C."/>
            <person name="Martin M.D."/>
            <person name="Gilbert T."/>
            <person name="Hodgins K."/>
            <person name="Battlay P."/>
            <person name="Petersen B."/>
            <person name="Wilson J."/>
        </authorList>
    </citation>
    <scope>NUCLEOTIDE SEQUENCE</scope>
    <source>
        <strain evidence="7">AA19_3_7</strain>
        <tissue evidence="7">Leaf</tissue>
    </source>
</reference>